<feature type="transmembrane region" description="Helical" evidence="1">
    <location>
        <begin position="63"/>
        <end position="81"/>
    </location>
</feature>
<evidence type="ECO:0000259" key="2">
    <source>
        <dbReference type="Pfam" id="PF00892"/>
    </source>
</evidence>
<feature type="transmembrane region" description="Helical" evidence="1">
    <location>
        <begin position="199"/>
        <end position="221"/>
    </location>
</feature>
<dbReference type="InterPro" id="IPR000620">
    <property type="entry name" value="EamA_dom"/>
</dbReference>
<dbReference type="PANTHER" id="PTHR12715">
    <property type="entry name" value="TRANSPORTER, DRUG/METABOLITE EXPORTER FAMILY"/>
    <property type="match status" value="1"/>
</dbReference>
<keyword evidence="1" id="KW-0812">Transmembrane</keyword>
<evidence type="ECO:0000313" key="3">
    <source>
        <dbReference type="EMBL" id="AIG97085.1"/>
    </source>
</evidence>
<feature type="domain" description="EamA" evidence="2">
    <location>
        <begin position="4"/>
        <end position="132"/>
    </location>
</feature>
<dbReference type="GO" id="GO:0016020">
    <property type="term" value="C:membrane"/>
    <property type="evidence" value="ECO:0007669"/>
    <property type="project" value="InterPro"/>
</dbReference>
<evidence type="ECO:0000313" key="4">
    <source>
        <dbReference type="Proteomes" id="UP000028501"/>
    </source>
</evidence>
<feature type="transmembrane region" description="Helical" evidence="1">
    <location>
        <begin position="115"/>
        <end position="132"/>
    </location>
</feature>
<dbReference type="Pfam" id="PF00892">
    <property type="entry name" value="EamA"/>
    <property type="match status" value="2"/>
</dbReference>
<name>A0A075W9N6_ARCFL</name>
<dbReference type="InterPro" id="IPR052756">
    <property type="entry name" value="Alkyne_AA_exporter"/>
</dbReference>
<dbReference type="AlphaFoldDB" id="A0A075W9N6"/>
<feature type="transmembrane region" description="Helical" evidence="1">
    <location>
        <begin position="233"/>
        <end position="250"/>
    </location>
</feature>
<feature type="transmembrane region" description="Helical" evidence="1">
    <location>
        <begin position="138"/>
        <end position="157"/>
    </location>
</feature>
<gene>
    <name evidence="3" type="ORF">AFULGI_00002590</name>
</gene>
<evidence type="ECO:0000256" key="1">
    <source>
        <dbReference type="SAM" id="Phobius"/>
    </source>
</evidence>
<dbReference type="EMBL" id="CP006577">
    <property type="protein sequence ID" value="AIG97085.1"/>
    <property type="molecule type" value="Genomic_DNA"/>
</dbReference>
<feature type="transmembrane region" description="Helical" evidence="1">
    <location>
        <begin position="256"/>
        <end position="273"/>
    </location>
</feature>
<dbReference type="PANTHER" id="PTHR12715:SF4">
    <property type="entry name" value="EAMA DOMAIN-CONTAINING PROTEIN"/>
    <property type="match status" value="1"/>
</dbReference>
<keyword evidence="1" id="KW-1133">Transmembrane helix</keyword>
<feature type="domain" description="EamA" evidence="2">
    <location>
        <begin position="140"/>
        <end position="273"/>
    </location>
</feature>
<feature type="transmembrane region" description="Helical" evidence="1">
    <location>
        <begin position="29"/>
        <end position="51"/>
    </location>
</feature>
<organism evidence="3 4">
    <name type="scientific">Archaeoglobus fulgidus DSM 8774</name>
    <dbReference type="NCBI Taxonomy" id="1344584"/>
    <lineage>
        <taxon>Archaea</taxon>
        <taxon>Methanobacteriati</taxon>
        <taxon>Methanobacteriota</taxon>
        <taxon>Archaeoglobi</taxon>
        <taxon>Archaeoglobales</taxon>
        <taxon>Archaeoglobaceae</taxon>
        <taxon>Archaeoglobus</taxon>
    </lineage>
</organism>
<dbReference type="HOGENOM" id="CLU_033863_4_1_2"/>
<dbReference type="SMR" id="A0A075W9N6"/>
<dbReference type="RefSeq" id="WP_010877777.1">
    <property type="nucleotide sequence ID" value="NZ_CP006577.1"/>
</dbReference>
<dbReference type="Proteomes" id="UP000028501">
    <property type="component" value="Chromosome"/>
</dbReference>
<sequence>MKKWIVLALTVTFWGLAFTAIKYSVRFLSPIAIASLRFAIANTLFAVIIILGKRIKWKDLPKVFALGIFGVSVYHVFLNLGEVYISSGVASVVISLAPIFVLILSAIFLRERITYSKVVGIIIAFLGVVVISEPSYANIYGIALVMVSTVAAAIYTTFGKSLLSKYNPITLTSNAMVLGSIPLYPFLPDSIRSLGGDLNLIGSIVFLGIFSTFFGYLGWYYFLEKEEASRASVFLLAIPVVSLLAGNILLAEPLTLRTVAGSGLVLLGIYIVVRKR</sequence>
<dbReference type="GeneID" id="24793802"/>
<dbReference type="SUPFAM" id="SSF103481">
    <property type="entry name" value="Multidrug resistance efflux transporter EmrE"/>
    <property type="match status" value="2"/>
</dbReference>
<dbReference type="InterPro" id="IPR037185">
    <property type="entry name" value="EmrE-like"/>
</dbReference>
<keyword evidence="1" id="KW-0472">Membrane</keyword>
<protein>
    <submittedName>
        <fullName evidence="3">EamA-like transporter family</fullName>
    </submittedName>
</protein>
<dbReference type="KEGG" id="afg:AFULGI_00002590"/>
<proteinExistence type="predicted"/>
<feature type="transmembrane region" description="Helical" evidence="1">
    <location>
        <begin position="87"/>
        <end position="108"/>
    </location>
</feature>
<accession>A0A075W9N6</accession>
<reference evidence="3 4" key="1">
    <citation type="submission" date="2013-07" db="EMBL/GenBank/DDBJ databases">
        <title>Genome of Archaeoglobus fulgidus.</title>
        <authorList>
            <person name="Fiebig A."/>
            <person name="Birkeland N.-K."/>
        </authorList>
    </citation>
    <scope>NUCLEOTIDE SEQUENCE [LARGE SCALE GENOMIC DNA]</scope>
    <source>
        <strain evidence="3 4">DSM 8774</strain>
    </source>
</reference>
<feature type="transmembrane region" description="Helical" evidence="1">
    <location>
        <begin position="169"/>
        <end position="187"/>
    </location>
</feature>